<dbReference type="InterPro" id="IPR019734">
    <property type="entry name" value="TPR_rpt"/>
</dbReference>
<evidence type="ECO:0000313" key="6">
    <source>
        <dbReference type="Proteomes" id="UP000332933"/>
    </source>
</evidence>
<evidence type="ECO:0000313" key="5">
    <source>
        <dbReference type="EMBL" id="VFU00893.1"/>
    </source>
</evidence>
<accession>A0A485LR17</accession>
<feature type="repeat" description="TPR" evidence="3">
    <location>
        <begin position="334"/>
        <end position="367"/>
    </location>
</feature>
<reference evidence="4" key="2">
    <citation type="submission" date="2019-06" db="EMBL/GenBank/DDBJ databases">
        <title>Genomics analysis of Aphanomyces spp. identifies a new class of oomycete effector associated with host adaptation.</title>
        <authorList>
            <person name="Gaulin E."/>
        </authorList>
    </citation>
    <scope>NUCLEOTIDE SEQUENCE</scope>
    <source>
        <strain evidence="4">CBS 578.67</strain>
    </source>
</reference>
<dbReference type="InterPro" id="IPR013105">
    <property type="entry name" value="TPR_2"/>
</dbReference>
<dbReference type="Gene3D" id="1.25.40.10">
    <property type="entry name" value="Tetratricopeptide repeat domain"/>
    <property type="match status" value="1"/>
</dbReference>
<gene>
    <name evidence="5" type="primary">Aste57867_24253</name>
    <name evidence="4" type="ORF">As57867_024178</name>
    <name evidence="5" type="ORF">ASTE57867_24253</name>
</gene>
<dbReference type="OrthoDB" id="442087at2759"/>
<organism evidence="5 6">
    <name type="scientific">Aphanomyces stellatus</name>
    <dbReference type="NCBI Taxonomy" id="120398"/>
    <lineage>
        <taxon>Eukaryota</taxon>
        <taxon>Sar</taxon>
        <taxon>Stramenopiles</taxon>
        <taxon>Oomycota</taxon>
        <taxon>Saprolegniomycetes</taxon>
        <taxon>Saprolegniales</taxon>
        <taxon>Verrucalvaceae</taxon>
        <taxon>Aphanomyces</taxon>
    </lineage>
</organism>
<reference evidence="5 6" key="1">
    <citation type="submission" date="2019-03" db="EMBL/GenBank/DDBJ databases">
        <authorList>
            <person name="Gaulin E."/>
            <person name="Dumas B."/>
        </authorList>
    </citation>
    <scope>NUCLEOTIDE SEQUENCE [LARGE SCALE GENOMIC DNA]</scope>
    <source>
        <strain evidence="5">CBS 568.67</strain>
    </source>
</reference>
<dbReference type="AlphaFoldDB" id="A0A485LR17"/>
<evidence type="ECO:0000313" key="4">
    <source>
        <dbReference type="EMBL" id="KAF0683691.1"/>
    </source>
</evidence>
<dbReference type="PROSITE" id="PS50005">
    <property type="entry name" value="TPR"/>
    <property type="match status" value="1"/>
</dbReference>
<protein>
    <submittedName>
        <fullName evidence="5">Aste57867_24253 protein</fullName>
    </submittedName>
</protein>
<dbReference type="SMART" id="SM00028">
    <property type="entry name" value="TPR"/>
    <property type="match status" value="2"/>
</dbReference>
<evidence type="ECO:0000256" key="3">
    <source>
        <dbReference type="PROSITE-ProRule" id="PRU00339"/>
    </source>
</evidence>
<dbReference type="EMBL" id="CAADRA010007409">
    <property type="protein sequence ID" value="VFU00893.1"/>
    <property type="molecule type" value="Genomic_DNA"/>
</dbReference>
<keyword evidence="6" id="KW-1185">Reference proteome</keyword>
<keyword evidence="1" id="KW-0677">Repeat</keyword>
<proteinExistence type="predicted"/>
<dbReference type="SUPFAM" id="SSF48452">
    <property type="entry name" value="TPR-like"/>
    <property type="match status" value="1"/>
</dbReference>
<keyword evidence="2 3" id="KW-0802">TPR repeat</keyword>
<dbReference type="Pfam" id="PF07719">
    <property type="entry name" value="TPR_2"/>
    <property type="match status" value="1"/>
</dbReference>
<dbReference type="Proteomes" id="UP000332933">
    <property type="component" value="Unassembled WGS sequence"/>
</dbReference>
<sequence>MLPDAAAAPEVRAVRWDKALKQFVPSVSPSIDAEVAIANLPRVAAPPPSTIDYVGTVEVVAMSERQVQEFFSREVFREDYIDNVASSELYGTLCQGIHFSYDVKVVARHRTAVDLFLSCYDVFLAIAVRSQPALASEYLRCGRMRLFLGQFEAARTCARASAGDGDDGAKKLIQEARQCEAAIAQTKKRSQLATQAPPPVWKAMVADMDRVLAVAPLSTDALHLKTALLLSVAAYADLVVFLTSLPPPLLDIHVTIAYARALDYSGHAQHALDELRKVPPPLPPAARQELLRIQQMQDKRAHAVALARGGHHNLAIDAFRACLALDDHHKKFNANVLYDRAETWLASGEPKEAIRDLETCLELNPTHALAPARLHAARVQQDTSRMQHQLYKEQRAHDKHLRCVICHRPAREKCDAGKGRTCVFSSAWEARVQT</sequence>
<dbReference type="EMBL" id="VJMH01007383">
    <property type="protein sequence ID" value="KAF0683691.1"/>
    <property type="molecule type" value="Genomic_DNA"/>
</dbReference>
<name>A0A485LR17_9STRA</name>
<dbReference type="InterPro" id="IPR011990">
    <property type="entry name" value="TPR-like_helical_dom_sf"/>
</dbReference>
<evidence type="ECO:0000256" key="2">
    <source>
        <dbReference type="ARBA" id="ARBA00022803"/>
    </source>
</evidence>
<evidence type="ECO:0000256" key="1">
    <source>
        <dbReference type="ARBA" id="ARBA00022737"/>
    </source>
</evidence>